<feature type="compositionally biased region" description="Basic residues" evidence="1">
    <location>
        <begin position="1"/>
        <end position="21"/>
    </location>
</feature>
<reference evidence="2" key="1">
    <citation type="journal article" date="2019" name="PLoS Negl. Trop. Dis.">
        <title>Revisiting the worldwide diversity of Leptospira species in the environment.</title>
        <authorList>
            <person name="Vincent A.T."/>
            <person name="Schiettekatte O."/>
            <person name="Bourhy P."/>
            <person name="Veyrier F.J."/>
            <person name="Picardeau M."/>
        </authorList>
    </citation>
    <scope>NUCLEOTIDE SEQUENCE [LARGE SCALE GENOMIC DNA]</scope>
    <source>
        <strain evidence="2">201601113</strain>
    </source>
</reference>
<sequence length="164" mass="18974">MFHWKKVPKMRNMPAKKKSPKKTSSSPKQGIKYEDKSPGQPELVPIFNEIKKLLKPYIKGSIKERGDSKGQYGLISEMEIEVNGKKKPEVYFAGILVQKGYVGFYFMPVYSEPELKKVFQPELLKCLKGKSCFYIKKKDPIILSQIEDSLKIGYDDYKKKGWVK</sequence>
<dbReference type="OrthoDB" id="6331972at2"/>
<keyword evidence="3" id="KW-1185">Reference proteome</keyword>
<dbReference type="Proteomes" id="UP000297241">
    <property type="component" value="Unassembled WGS sequence"/>
</dbReference>
<gene>
    <name evidence="2" type="ORF">EHR06_13865</name>
</gene>
<accession>A0A4Z1AGZ2</accession>
<name>A0A4Z1AGZ2_9LEPT</name>
<evidence type="ECO:0000313" key="3">
    <source>
        <dbReference type="Proteomes" id="UP000297241"/>
    </source>
</evidence>
<organism evidence="2 3">
    <name type="scientific">Leptospira dzoumogneensis</name>
    <dbReference type="NCBI Taxonomy" id="2484904"/>
    <lineage>
        <taxon>Bacteria</taxon>
        <taxon>Pseudomonadati</taxon>
        <taxon>Spirochaetota</taxon>
        <taxon>Spirochaetia</taxon>
        <taxon>Leptospirales</taxon>
        <taxon>Leptospiraceae</taxon>
        <taxon>Leptospira</taxon>
    </lineage>
</organism>
<dbReference type="AlphaFoldDB" id="A0A4Z1AGZ2"/>
<protein>
    <submittedName>
        <fullName evidence="2">DUF1801 domain-containing protein</fullName>
    </submittedName>
</protein>
<feature type="region of interest" description="Disordered" evidence="1">
    <location>
        <begin position="1"/>
        <end position="41"/>
    </location>
</feature>
<evidence type="ECO:0000313" key="2">
    <source>
        <dbReference type="EMBL" id="TGM97238.1"/>
    </source>
</evidence>
<evidence type="ECO:0000256" key="1">
    <source>
        <dbReference type="SAM" id="MobiDB-lite"/>
    </source>
</evidence>
<proteinExistence type="predicted"/>
<dbReference type="EMBL" id="RQHS01000019">
    <property type="protein sequence ID" value="TGM97238.1"/>
    <property type="molecule type" value="Genomic_DNA"/>
</dbReference>
<comment type="caution">
    <text evidence="2">The sequence shown here is derived from an EMBL/GenBank/DDBJ whole genome shotgun (WGS) entry which is preliminary data.</text>
</comment>